<dbReference type="InterPro" id="IPR027417">
    <property type="entry name" value="P-loop_NTPase"/>
</dbReference>
<keyword evidence="2" id="KW-0547">Nucleotide-binding</keyword>
<dbReference type="OMA" id="FSHREFM"/>
<dbReference type="RefSeq" id="XP_010244938.1">
    <property type="nucleotide sequence ID" value="XM_010246636.1"/>
</dbReference>
<accession>A0A1U7ZCB6</accession>
<evidence type="ECO:0000259" key="4">
    <source>
        <dbReference type="PROSITE" id="PS51720"/>
    </source>
</evidence>
<dbReference type="GO" id="GO:0003924">
    <property type="term" value="F:GTPase activity"/>
    <property type="evidence" value="ECO:0000318"/>
    <property type="project" value="GO_Central"/>
</dbReference>
<dbReference type="PROSITE" id="PS51720">
    <property type="entry name" value="G_AIG1"/>
    <property type="match status" value="1"/>
</dbReference>
<gene>
    <name evidence="6" type="primary">LOC104588622</name>
</gene>
<evidence type="ECO:0000256" key="2">
    <source>
        <dbReference type="ARBA" id="ARBA00022741"/>
    </source>
</evidence>
<evidence type="ECO:0000256" key="3">
    <source>
        <dbReference type="ARBA" id="ARBA00023134"/>
    </source>
</evidence>
<keyword evidence="3" id="KW-0342">GTP-binding</keyword>
<keyword evidence="5" id="KW-1185">Reference proteome</keyword>
<comment type="similarity">
    <text evidence="1">Belongs to the TRAFAC class TrmE-Era-EngA-EngB-Septin-like GTPase superfamily. AIG1/Toc34/Toc159-like paraseptin GTPase family. IAN subfamily.</text>
</comment>
<dbReference type="FunFam" id="3.40.50.300:FF:000840">
    <property type="entry name" value="Immune-associated nucleotide-binding protein 9"/>
    <property type="match status" value="1"/>
</dbReference>
<dbReference type="KEGG" id="nnu:104588622"/>
<evidence type="ECO:0000313" key="6">
    <source>
        <dbReference type="RefSeq" id="XP_010244938.1"/>
    </source>
</evidence>
<organism evidence="5 6">
    <name type="scientific">Nelumbo nucifera</name>
    <name type="common">Sacred lotus</name>
    <dbReference type="NCBI Taxonomy" id="4432"/>
    <lineage>
        <taxon>Eukaryota</taxon>
        <taxon>Viridiplantae</taxon>
        <taxon>Streptophyta</taxon>
        <taxon>Embryophyta</taxon>
        <taxon>Tracheophyta</taxon>
        <taxon>Spermatophyta</taxon>
        <taxon>Magnoliopsida</taxon>
        <taxon>Proteales</taxon>
        <taxon>Nelumbonaceae</taxon>
        <taxon>Nelumbo</taxon>
    </lineage>
</organism>
<dbReference type="GeneID" id="104588622"/>
<dbReference type="STRING" id="4432.A0A1U7ZCB6"/>
<dbReference type="AlphaFoldDB" id="A0A1U7ZCB6"/>
<name>A0A1U7ZCB6_NELNU</name>
<evidence type="ECO:0000256" key="1">
    <source>
        <dbReference type="ARBA" id="ARBA00008535"/>
    </source>
</evidence>
<dbReference type="InterPro" id="IPR045058">
    <property type="entry name" value="GIMA/IAN/Toc"/>
</dbReference>
<feature type="domain" description="AIG1-type G" evidence="4">
    <location>
        <begin position="16"/>
        <end position="222"/>
    </location>
</feature>
<dbReference type="OrthoDB" id="8954335at2759"/>
<dbReference type="PANTHER" id="PTHR10903:SF184">
    <property type="entry name" value="GTP-BINDING PROTEIN A"/>
    <property type="match status" value="1"/>
</dbReference>
<dbReference type="Pfam" id="PF04548">
    <property type="entry name" value="AIG1"/>
    <property type="match status" value="1"/>
</dbReference>
<dbReference type="Gene3D" id="3.40.50.300">
    <property type="entry name" value="P-loop containing nucleotide triphosphate hydrolases"/>
    <property type="match status" value="1"/>
</dbReference>
<dbReference type="SUPFAM" id="SSF52540">
    <property type="entry name" value="P-loop containing nucleoside triphosphate hydrolases"/>
    <property type="match status" value="1"/>
</dbReference>
<dbReference type="PANTHER" id="PTHR10903">
    <property type="entry name" value="GTPASE, IMAP FAMILY MEMBER-RELATED"/>
    <property type="match status" value="1"/>
</dbReference>
<evidence type="ECO:0000313" key="5">
    <source>
        <dbReference type="Proteomes" id="UP000189703"/>
    </source>
</evidence>
<dbReference type="InterPro" id="IPR006703">
    <property type="entry name" value="G_AIG1"/>
</dbReference>
<reference evidence="6" key="1">
    <citation type="submission" date="2025-08" db="UniProtKB">
        <authorList>
            <consortium name="RefSeq"/>
        </authorList>
    </citation>
    <scope>IDENTIFICATION</scope>
</reference>
<dbReference type="eggNOG" id="ENOG502R7PE">
    <property type="taxonomic scope" value="Eukaryota"/>
</dbReference>
<proteinExistence type="inferred from homology"/>
<protein>
    <submittedName>
        <fullName evidence="6">Immune-associated nucleotide-binding protein 10-like isoform X1</fullName>
    </submittedName>
</protein>
<sequence>MGERIISIEDYCPALSNELTVVLLGSTGSGVSATGNTILKSSAFASKRSLSSVTRTSEMEQSVVDGRVVKAIDTPGLINFSLGADFVINEIVNCIKLAKDGIHAIVVVLSLNSPFRKEEATAIQSLKILFGANITNYVIIVFTHEDELDDDETLDDILAGECNQPLKVVLGSYENRILAFDNKTKDKEKRDYQVKQFYSLVDKVLAENDGKSYKNELFIKLHEQTDKAYQDRVKEIKKEVTLKLGKTISMLKQQMAEAQPKQEDVRETRALCKKLNECRVL</sequence>
<dbReference type="InParanoid" id="A0A1U7ZCB6"/>
<dbReference type="GO" id="GO:0005525">
    <property type="term" value="F:GTP binding"/>
    <property type="evidence" value="ECO:0007669"/>
    <property type="project" value="UniProtKB-KW"/>
</dbReference>
<dbReference type="Proteomes" id="UP000189703">
    <property type="component" value="Unplaced"/>
</dbReference>